<proteinExistence type="predicted"/>
<feature type="compositionally biased region" description="Polar residues" evidence="1">
    <location>
        <begin position="35"/>
        <end position="45"/>
    </location>
</feature>
<gene>
    <name evidence="2" type="ORF">EKO04_005086</name>
</gene>
<accession>A0A8H7J7C7</accession>
<evidence type="ECO:0000313" key="3">
    <source>
        <dbReference type="Proteomes" id="UP000651452"/>
    </source>
</evidence>
<reference evidence="2" key="2">
    <citation type="submission" date="2020-09" db="EMBL/GenBank/DDBJ databases">
        <title>Reference genome assembly for Australian Ascochyta lentis isolate Al4.</title>
        <authorList>
            <person name="Lee R.C."/>
            <person name="Farfan-Caceres L.M."/>
            <person name="Debler J.W."/>
            <person name="Williams A.H."/>
            <person name="Henares B.M."/>
        </authorList>
    </citation>
    <scope>NUCLEOTIDE SEQUENCE</scope>
    <source>
        <strain evidence="2">Al4</strain>
    </source>
</reference>
<feature type="compositionally biased region" description="Basic and acidic residues" evidence="1">
    <location>
        <begin position="23"/>
        <end position="32"/>
    </location>
</feature>
<protein>
    <submittedName>
        <fullName evidence="2">Uncharacterized protein</fullName>
    </submittedName>
</protein>
<dbReference type="EMBL" id="RZGK01000008">
    <property type="protein sequence ID" value="KAF9697046.1"/>
    <property type="molecule type" value="Genomic_DNA"/>
</dbReference>
<feature type="region of interest" description="Disordered" evidence="1">
    <location>
        <begin position="1"/>
        <end position="98"/>
    </location>
</feature>
<dbReference type="AlphaFoldDB" id="A0A8H7J7C7"/>
<sequence>MASRSTLNRTNTTPELTAEDVEAERSYQEARTKQSRTCPPTNQTLDFLFHPGNPSSPPATPPCTPTTTSPTRHPTPQPAPAADSDNPRDPPSKGSNVTFPESCMQCSTPYAADQVWRLLNRAMVQTPVAFAWSEANREQRWQAYLHVLTKQKWTGRRMEGLCAVCILKCVYRAQRWVG</sequence>
<evidence type="ECO:0000256" key="1">
    <source>
        <dbReference type="SAM" id="MobiDB-lite"/>
    </source>
</evidence>
<feature type="compositionally biased region" description="Pro residues" evidence="1">
    <location>
        <begin position="54"/>
        <end position="64"/>
    </location>
</feature>
<organism evidence="2 3">
    <name type="scientific">Ascochyta lentis</name>
    <dbReference type="NCBI Taxonomy" id="205686"/>
    <lineage>
        <taxon>Eukaryota</taxon>
        <taxon>Fungi</taxon>
        <taxon>Dikarya</taxon>
        <taxon>Ascomycota</taxon>
        <taxon>Pezizomycotina</taxon>
        <taxon>Dothideomycetes</taxon>
        <taxon>Pleosporomycetidae</taxon>
        <taxon>Pleosporales</taxon>
        <taxon>Pleosporineae</taxon>
        <taxon>Didymellaceae</taxon>
        <taxon>Ascochyta</taxon>
    </lineage>
</organism>
<name>A0A8H7J7C7_9PLEO</name>
<keyword evidence="3" id="KW-1185">Reference proteome</keyword>
<reference evidence="2" key="1">
    <citation type="submission" date="2018-12" db="EMBL/GenBank/DDBJ databases">
        <authorList>
            <person name="Syme R.A."/>
            <person name="Farfan-Caceres L."/>
            <person name="Lichtenzveig J."/>
        </authorList>
    </citation>
    <scope>NUCLEOTIDE SEQUENCE</scope>
    <source>
        <strain evidence="2">Al4</strain>
    </source>
</reference>
<comment type="caution">
    <text evidence="2">The sequence shown here is derived from an EMBL/GenBank/DDBJ whole genome shotgun (WGS) entry which is preliminary data.</text>
</comment>
<dbReference type="Proteomes" id="UP000651452">
    <property type="component" value="Unassembled WGS sequence"/>
</dbReference>
<feature type="compositionally biased region" description="Polar residues" evidence="1">
    <location>
        <begin position="1"/>
        <end position="15"/>
    </location>
</feature>
<evidence type="ECO:0000313" key="2">
    <source>
        <dbReference type="EMBL" id="KAF9697046.1"/>
    </source>
</evidence>